<evidence type="ECO:0000313" key="4">
    <source>
        <dbReference type="EMBL" id="MFJ2821946.1"/>
    </source>
</evidence>
<dbReference type="NCBIfam" id="NF033592">
    <property type="entry name" value="transpos_IS4_1"/>
    <property type="match status" value="1"/>
</dbReference>
<evidence type="ECO:0000256" key="1">
    <source>
        <dbReference type="ARBA" id="ARBA00022801"/>
    </source>
</evidence>
<dbReference type="PROSITE" id="PS00893">
    <property type="entry name" value="NUDIX_BOX"/>
    <property type="match status" value="1"/>
</dbReference>
<dbReference type="SUPFAM" id="SSF53098">
    <property type="entry name" value="Ribonuclease H-like"/>
    <property type="match status" value="1"/>
</dbReference>
<evidence type="ECO:0000259" key="3">
    <source>
        <dbReference type="PROSITE" id="PS51462"/>
    </source>
</evidence>
<feature type="compositionally biased region" description="Basic residues" evidence="2">
    <location>
        <begin position="503"/>
        <end position="513"/>
    </location>
</feature>
<name>A0ABW8EJ80_STRT5</name>
<dbReference type="InterPro" id="IPR020084">
    <property type="entry name" value="NUDIX_hydrolase_CS"/>
</dbReference>
<reference evidence="4 5" key="1">
    <citation type="submission" date="2024-10" db="EMBL/GenBank/DDBJ databases">
        <title>The Natural Products Discovery Center: Release of the First 8490 Sequenced Strains for Exploring Actinobacteria Biosynthetic Diversity.</title>
        <authorList>
            <person name="Kalkreuter E."/>
            <person name="Kautsar S.A."/>
            <person name="Yang D."/>
            <person name="Bader C.D."/>
            <person name="Teijaro C.N."/>
            <person name="Fluegel L."/>
            <person name="Davis C.M."/>
            <person name="Simpson J.R."/>
            <person name="Lauterbach L."/>
            <person name="Steele A.D."/>
            <person name="Gui C."/>
            <person name="Meng S."/>
            <person name="Li G."/>
            <person name="Viehrig K."/>
            <person name="Ye F."/>
            <person name="Su P."/>
            <person name="Kiefer A.F."/>
            <person name="Nichols A."/>
            <person name="Cepeda A.J."/>
            <person name="Yan W."/>
            <person name="Fan B."/>
            <person name="Jiang Y."/>
            <person name="Adhikari A."/>
            <person name="Zheng C.-J."/>
            <person name="Schuster L."/>
            <person name="Cowan T.M."/>
            <person name="Smanski M.J."/>
            <person name="Chevrette M.G."/>
            <person name="De Carvalho L.P.S."/>
            <person name="Shen B."/>
        </authorList>
    </citation>
    <scope>NUCLEOTIDE SEQUENCE [LARGE SCALE GENOMIC DNA]</scope>
    <source>
        <strain evidence="4 5">NPDC087220</strain>
    </source>
</reference>
<organism evidence="4 5">
    <name type="scientific">Streptomyces toxytricini</name>
    <name type="common">Actinomyces toxytricini</name>
    <dbReference type="NCBI Taxonomy" id="67369"/>
    <lineage>
        <taxon>Bacteria</taxon>
        <taxon>Bacillati</taxon>
        <taxon>Actinomycetota</taxon>
        <taxon>Actinomycetes</taxon>
        <taxon>Kitasatosporales</taxon>
        <taxon>Streptomycetaceae</taxon>
        <taxon>Streptomyces</taxon>
    </lineage>
</organism>
<evidence type="ECO:0000313" key="5">
    <source>
        <dbReference type="Proteomes" id="UP001617351"/>
    </source>
</evidence>
<sequence length="522" mass="58035">MSDVHRSITHVMVLLQHPADRRVLTVRHQPRSWHSPGLLTVVGGRLEDGEFFDEGAARELAEETGILIAPARLEFCQLVHLHAADGERVTGMVFLAREWEGEPYNREPGTHSELVWADPASPPEDCHPFTHEVLRHFASGVRYAKGVLESVFREVAGPLATPATSGAWWRGLRLLALDGTQFDLPDSTSNGDTFDGPSTTGGVPFGFPQVRAAVLAEIGTHGILDARLGGYRDGERSLAYPLAGSTGPDDLVIADRGFWSVEFAYRFTVTGANLLVRLQSNHLGTAQEELPDGSYLSMARPGKEVRLRATREGRTLPRHVIYRVIAFKKDDKVAYLGTTLLDPEQYPAAELVALYRERWEIELAFDEIKNHLGPSGPIRSRTPEGVRQELWAYLAVHHGIRQFAHAAALARPAVDTDRISYLKCVRIIRRSIPCQLGATTAKLARSLTEAGWEARSRLLPVRRKRDCPRAIKKPNRWPVLRIRARRGTVQPGRWAHNPTSKAKSSRRAGRPALRRTQAVSSP</sequence>
<comment type="caution">
    <text evidence="4">The sequence shown here is derived from an EMBL/GenBank/DDBJ whole genome shotgun (WGS) entry which is preliminary data.</text>
</comment>
<dbReference type="Gene3D" id="3.90.79.10">
    <property type="entry name" value="Nucleoside Triphosphate Pyrophosphohydrolase"/>
    <property type="match status" value="1"/>
</dbReference>
<dbReference type="PANTHER" id="PTHR37529">
    <property type="entry name" value="TRANSPOSASE INSG FOR INSERTION SEQUENCE ELEMENT IS4-RELATED"/>
    <property type="match status" value="1"/>
</dbReference>
<keyword evidence="1" id="KW-0378">Hydrolase</keyword>
<dbReference type="EMBL" id="JBIUYY010000004">
    <property type="protein sequence ID" value="MFJ2821946.1"/>
    <property type="molecule type" value="Genomic_DNA"/>
</dbReference>
<dbReference type="InterPro" id="IPR000086">
    <property type="entry name" value="NUDIX_hydrolase_dom"/>
</dbReference>
<proteinExistence type="predicted"/>
<dbReference type="InterPro" id="IPR002559">
    <property type="entry name" value="Transposase_11"/>
</dbReference>
<dbReference type="PROSITE" id="PS51462">
    <property type="entry name" value="NUDIX"/>
    <property type="match status" value="1"/>
</dbReference>
<dbReference type="RefSeq" id="WP_402380213.1">
    <property type="nucleotide sequence ID" value="NZ_JBIUYY010000004.1"/>
</dbReference>
<accession>A0ABW8EJ80</accession>
<feature type="domain" description="Nudix hydrolase" evidence="3">
    <location>
        <begin position="6"/>
        <end position="139"/>
    </location>
</feature>
<dbReference type="Proteomes" id="UP001617351">
    <property type="component" value="Unassembled WGS sequence"/>
</dbReference>
<dbReference type="SUPFAM" id="SSF55811">
    <property type="entry name" value="Nudix"/>
    <property type="match status" value="1"/>
</dbReference>
<gene>
    <name evidence="4" type="ORF">ACIO7M_12625</name>
</gene>
<keyword evidence="5" id="KW-1185">Reference proteome</keyword>
<dbReference type="InterPro" id="IPR015797">
    <property type="entry name" value="NUDIX_hydrolase-like_dom_sf"/>
</dbReference>
<dbReference type="PANTHER" id="PTHR37529:SF1">
    <property type="entry name" value="TRANSPOSASE INSG FOR INSERTION SEQUENCE ELEMENT IS4-RELATED"/>
    <property type="match status" value="1"/>
</dbReference>
<feature type="region of interest" description="Disordered" evidence="2">
    <location>
        <begin position="488"/>
        <end position="522"/>
    </location>
</feature>
<dbReference type="InterPro" id="IPR012337">
    <property type="entry name" value="RNaseH-like_sf"/>
</dbReference>
<evidence type="ECO:0000256" key="2">
    <source>
        <dbReference type="SAM" id="MobiDB-lite"/>
    </source>
</evidence>
<protein>
    <submittedName>
        <fullName evidence="4">IS4 family transposase</fullName>
    </submittedName>
</protein>
<dbReference type="InterPro" id="IPR047952">
    <property type="entry name" value="Transpos_IS4"/>
</dbReference>
<dbReference type="Pfam" id="PF01609">
    <property type="entry name" value="DDE_Tnp_1"/>
    <property type="match status" value="1"/>
</dbReference>
<dbReference type="Pfam" id="PF00293">
    <property type="entry name" value="NUDIX"/>
    <property type="match status" value="1"/>
</dbReference>